<evidence type="ECO:0000256" key="1">
    <source>
        <dbReference type="SAM" id="MobiDB-lite"/>
    </source>
</evidence>
<proteinExistence type="predicted"/>
<dbReference type="PANTHER" id="PTHR43569:SF2">
    <property type="entry name" value="AMIDOHYDROLASE-RELATED DOMAIN-CONTAINING PROTEIN"/>
    <property type="match status" value="1"/>
</dbReference>
<dbReference type="AlphaFoldDB" id="A0AAV5A0S4"/>
<reference evidence="2" key="1">
    <citation type="submission" date="2021-10" db="EMBL/GenBank/DDBJ databases">
        <title>De novo Genome Assembly of Clathrus columnatus (Basidiomycota, Fungi) Using Illumina and Nanopore Sequence Data.</title>
        <authorList>
            <person name="Ogiso-Tanaka E."/>
            <person name="Itagaki H."/>
            <person name="Hosoya T."/>
            <person name="Hosaka K."/>
        </authorList>
    </citation>
    <scope>NUCLEOTIDE SEQUENCE</scope>
    <source>
        <strain evidence="2">MO-923</strain>
    </source>
</reference>
<accession>A0AAV5A0S4</accession>
<keyword evidence="3" id="KW-1185">Reference proteome</keyword>
<comment type="caution">
    <text evidence="2">The sequence shown here is derived from an EMBL/GenBank/DDBJ whole genome shotgun (WGS) entry which is preliminary data.</text>
</comment>
<dbReference type="EMBL" id="BPWL01000001">
    <property type="protein sequence ID" value="GJJ06626.1"/>
    <property type="molecule type" value="Genomic_DNA"/>
</dbReference>
<organism evidence="2 3">
    <name type="scientific">Clathrus columnatus</name>
    <dbReference type="NCBI Taxonomy" id="1419009"/>
    <lineage>
        <taxon>Eukaryota</taxon>
        <taxon>Fungi</taxon>
        <taxon>Dikarya</taxon>
        <taxon>Basidiomycota</taxon>
        <taxon>Agaricomycotina</taxon>
        <taxon>Agaricomycetes</taxon>
        <taxon>Phallomycetidae</taxon>
        <taxon>Phallales</taxon>
        <taxon>Clathraceae</taxon>
        <taxon>Clathrus</taxon>
    </lineage>
</organism>
<dbReference type="Proteomes" id="UP001050691">
    <property type="component" value="Unassembled WGS sequence"/>
</dbReference>
<name>A0AAV5A0S4_9AGAM</name>
<feature type="region of interest" description="Disordered" evidence="1">
    <location>
        <begin position="1"/>
        <end position="47"/>
    </location>
</feature>
<sequence>MTDTNISSEPPHGVGARRKPKHLPTLPLSAFTPPNSSTSESFPIVHSPTSSHPTAVIDTNLGSKANLDQWRASIGKLSPRNINGVVLSLPADASPDTLEDIKQQYPLMKILSVITPVDLNQGPLTEAPRFGQTRVTLFIQFTRSSPKLIEGIRWALENGYVVDIDIQSSIEGSEGLEELLTAVYKSGETLFVPPAGAGIILSNFLPPPHDLDISLVKFFNHPDYLIYQNNVATLSLFSSVYVKYIPPQWVLAKQSEDTKDKSEWKRKVKLFLGPVIEAFGFQRIMFGSSTSNPTPGVYDTPNEWYECARESLAELGVDQESLDAVFETAAKSVYGS</sequence>
<evidence type="ECO:0000313" key="2">
    <source>
        <dbReference type="EMBL" id="GJJ06626.1"/>
    </source>
</evidence>
<protein>
    <submittedName>
        <fullName evidence="2">Uncharacterized protein</fullName>
    </submittedName>
</protein>
<evidence type="ECO:0000313" key="3">
    <source>
        <dbReference type="Proteomes" id="UP001050691"/>
    </source>
</evidence>
<dbReference type="Gene3D" id="3.20.20.140">
    <property type="entry name" value="Metal-dependent hydrolases"/>
    <property type="match status" value="1"/>
</dbReference>
<gene>
    <name evidence="2" type="ORF">Clacol_000820</name>
</gene>
<dbReference type="InterPro" id="IPR052350">
    <property type="entry name" value="Metallo-dep_Lactonases"/>
</dbReference>
<dbReference type="PANTHER" id="PTHR43569">
    <property type="entry name" value="AMIDOHYDROLASE"/>
    <property type="match status" value="1"/>
</dbReference>
<feature type="compositionally biased region" description="Polar residues" evidence="1">
    <location>
        <begin position="32"/>
        <end position="47"/>
    </location>
</feature>